<evidence type="ECO:0000256" key="2">
    <source>
        <dbReference type="SAM" id="MobiDB-lite"/>
    </source>
</evidence>
<evidence type="ECO:0000256" key="1">
    <source>
        <dbReference type="SAM" id="Coils"/>
    </source>
</evidence>
<feature type="coiled-coil region" evidence="1">
    <location>
        <begin position="23"/>
        <end position="104"/>
    </location>
</feature>
<gene>
    <name evidence="3" type="ORF">SKAU_G00262150</name>
</gene>
<dbReference type="InterPro" id="IPR026702">
    <property type="entry name" value="CCDC83"/>
</dbReference>
<dbReference type="OrthoDB" id="10005859at2759"/>
<dbReference type="PANTHER" id="PTHR21468">
    <property type="entry name" value="HSD9"/>
    <property type="match status" value="1"/>
</dbReference>
<protein>
    <recommendedName>
        <fullName evidence="5">Coiled-coil domain containing 83</fullName>
    </recommendedName>
</protein>
<proteinExistence type="predicted"/>
<accession>A0A9Q1IPQ7</accession>
<dbReference type="EMBL" id="JAINUF010000010">
    <property type="protein sequence ID" value="KAJ8347626.1"/>
    <property type="molecule type" value="Genomic_DNA"/>
</dbReference>
<evidence type="ECO:0008006" key="5">
    <source>
        <dbReference type="Google" id="ProtNLM"/>
    </source>
</evidence>
<feature type="region of interest" description="Disordered" evidence="2">
    <location>
        <begin position="247"/>
        <end position="268"/>
    </location>
</feature>
<dbReference type="Proteomes" id="UP001152622">
    <property type="component" value="Chromosome 10"/>
</dbReference>
<keyword evidence="1" id="KW-0175">Coiled coil</keyword>
<name>A0A9Q1IPQ7_SYNKA</name>
<organism evidence="3 4">
    <name type="scientific">Synaphobranchus kaupii</name>
    <name type="common">Kaup's arrowtooth eel</name>
    <dbReference type="NCBI Taxonomy" id="118154"/>
    <lineage>
        <taxon>Eukaryota</taxon>
        <taxon>Metazoa</taxon>
        <taxon>Chordata</taxon>
        <taxon>Craniata</taxon>
        <taxon>Vertebrata</taxon>
        <taxon>Euteleostomi</taxon>
        <taxon>Actinopterygii</taxon>
        <taxon>Neopterygii</taxon>
        <taxon>Teleostei</taxon>
        <taxon>Anguilliformes</taxon>
        <taxon>Synaphobranchidae</taxon>
        <taxon>Synaphobranchus</taxon>
    </lineage>
</organism>
<evidence type="ECO:0000313" key="4">
    <source>
        <dbReference type="Proteomes" id="UP001152622"/>
    </source>
</evidence>
<feature type="compositionally biased region" description="Polar residues" evidence="2">
    <location>
        <begin position="251"/>
        <end position="268"/>
    </location>
</feature>
<keyword evidence="4" id="KW-1185">Reference proteome</keyword>
<comment type="caution">
    <text evidence="3">The sequence shown here is derived from an EMBL/GenBank/DDBJ whole genome shotgun (WGS) entry which is preliminary data.</text>
</comment>
<evidence type="ECO:0000313" key="3">
    <source>
        <dbReference type="EMBL" id="KAJ8347626.1"/>
    </source>
</evidence>
<dbReference type="AlphaFoldDB" id="A0A9Q1IPQ7"/>
<reference evidence="3" key="1">
    <citation type="journal article" date="2023" name="Science">
        <title>Genome structures resolve the early diversification of teleost fishes.</title>
        <authorList>
            <person name="Parey E."/>
            <person name="Louis A."/>
            <person name="Montfort J."/>
            <person name="Bouchez O."/>
            <person name="Roques C."/>
            <person name="Iampietro C."/>
            <person name="Lluch J."/>
            <person name="Castinel A."/>
            <person name="Donnadieu C."/>
            <person name="Desvignes T."/>
            <person name="Floi Bucao C."/>
            <person name="Jouanno E."/>
            <person name="Wen M."/>
            <person name="Mejri S."/>
            <person name="Dirks R."/>
            <person name="Jansen H."/>
            <person name="Henkel C."/>
            <person name="Chen W.J."/>
            <person name="Zahm M."/>
            <person name="Cabau C."/>
            <person name="Klopp C."/>
            <person name="Thompson A.W."/>
            <person name="Robinson-Rechavi M."/>
            <person name="Braasch I."/>
            <person name="Lecointre G."/>
            <person name="Bobe J."/>
            <person name="Postlethwait J.H."/>
            <person name="Berthelot C."/>
            <person name="Roest Crollius H."/>
            <person name="Guiguen Y."/>
        </authorList>
    </citation>
    <scope>NUCLEOTIDE SEQUENCE</scope>
    <source>
        <strain evidence="3">WJC10195</strain>
    </source>
</reference>
<sequence>MPKKKQTDEEQLTLAESFITFQLQVKRKEVADLQEEVSLLEYKNQRYKDQRQQLKEEQLGHIKSLHKQLKDKEGKLAQEEVACRQEVEEALQENSQLIRTQELELAESIEWTMKEDMKKTDKKTERKMEKEKHLASERAIKHLDKHSRLAIKENKWLKKALSFYKLEVSRLEVAVQKLEEKNLAVLSKLFDLQFSDPSILSDIFTSQKDGPSVSDLEPPGETIGGQDIIGKLVEADWALGWPAFPERDEPSSSYGQPADQPTSSSTQEISDLLYGRQSNVQDCPHLGALKLLNMEGKRTLLHQVSSSWDMLPPGLQEITSDWPVTTSMILDKFK</sequence>
<dbReference type="PANTHER" id="PTHR21468:SF1">
    <property type="entry name" value="COILED-COIL DOMAIN-CONTAINING PROTEIN 83"/>
    <property type="match status" value="1"/>
</dbReference>